<keyword evidence="2" id="KW-0863">Zinc-finger</keyword>
<dbReference type="PROSITE" id="PS01358">
    <property type="entry name" value="ZF_RANBP2_1"/>
    <property type="match status" value="1"/>
</dbReference>
<comment type="caution">
    <text evidence="7">The sequence shown here is derived from an EMBL/GenBank/DDBJ whole genome shotgun (WGS) entry which is preliminary data.</text>
</comment>
<evidence type="ECO:0000256" key="3">
    <source>
        <dbReference type="ARBA" id="ARBA00022833"/>
    </source>
</evidence>
<evidence type="ECO:0000256" key="1">
    <source>
        <dbReference type="ARBA" id="ARBA00022723"/>
    </source>
</evidence>
<feature type="region of interest" description="Disordered" evidence="4">
    <location>
        <begin position="104"/>
        <end position="128"/>
    </location>
</feature>
<feature type="transmembrane region" description="Helical" evidence="5">
    <location>
        <begin position="133"/>
        <end position="154"/>
    </location>
</feature>
<dbReference type="InterPro" id="IPR001876">
    <property type="entry name" value="Znf_RanBP2"/>
</dbReference>
<dbReference type="OrthoDB" id="1996975at2"/>
<evidence type="ECO:0000313" key="8">
    <source>
        <dbReference type="Proteomes" id="UP000028725"/>
    </source>
</evidence>
<organism evidence="7 8">
    <name type="scientific">Hyalangium minutum</name>
    <dbReference type="NCBI Taxonomy" id="394096"/>
    <lineage>
        <taxon>Bacteria</taxon>
        <taxon>Pseudomonadati</taxon>
        <taxon>Myxococcota</taxon>
        <taxon>Myxococcia</taxon>
        <taxon>Myxococcales</taxon>
        <taxon>Cystobacterineae</taxon>
        <taxon>Archangiaceae</taxon>
        <taxon>Hyalangium</taxon>
    </lineage>
</organism>
<protein>
    <recommendedName>
        <fullName evidence="6">RanBP2-type domain-containing protein</fullName>
    </recommendedName>
</protein>
<evidence type="ECO:0000259" key="6">
    <source>
        <dbReference type="PROSITE" id="PS50199"/>
    </source>
</evidence>
<evidence type="ECO:0000256" key="2">
    <source>
        <dbReference type="ARBA" id="ARBA00022771"/>
    </source>
</evidence>
<dbReference type="Proteomes" id="UP000028725">
    <property type="component" value="Unassembled WGS sequence"/>
</dbReference>
<dbReference type="PROSITE" id="PS50199">
    <property type="entry name" value="ZF_RANBP2_2"/>
    <property type="match status" value="1"/>
</dbReference>
<dbReference type="STRING" id="394096.DB31_2263"/>
<dbReference type="AlphaFoldDB" id="A0A085W9V6"/>
<dbReference type="EMBL" id="JMCB01000014">
    <property type="protein sequence ID" value="KFE64469.1"/>
    <property type="molecule type" value="Genomic_DNA"/>
</dbReference>
<feature type="domain" description="RanBP2-type" evidence="6">
    <location>
        <begin position="72"/>
        <end position="102"/>
    </location>
</feature>
<keyword evidence="5" id="KW-0472">Membrane</keyword>
<accession>A0A085W9V6</accession>
<dbReference type="SMART" id="SM00547">
    <property type="entry name" value="ZnF_RBZ"/>
    <property type="match status" value="2"/>
</dbReference>
<dbReference type="PATRIC" id="fig|394096.3.peg.6597"/>
<keyword evidence="8" id="KW-1185">Reference proteome</keyword>
<feature type="compositionally biased region" description="Pro residues" evidence="4">
    <location>
        <begin position="114"/>
        <end position="124"/>
    </location>
</feature>
<reference evidence="7 8" key="1">
    <citation type="submission" date="2014-04" db="EMBL/GenBank/DDBJ databases">
        <title>Genome assembly of Hyalangium minutum DSM 14724.</title>
        <authorList>
            <person name="Sharma G."/>
            <person name="Subramanian S."/>
        </authorList>
    </citation>
    <scope>NUCLEOTIDE SEQUENCE [LARGE SCALE GENOMIC DNA]</scope>
    <source>
        <strain evidence="7 8">DSM 14724</strain>
    </source>
</reference>
<keyword evidence="5" id="KW-1133">Transmembrane helix</keyword>
<evidence type="ECO:0000256" key="4">
    <source>
        <dbReference type="SAM" id="MobiDB-lite"/>
    </source>
</evidence>
<dbReference type="GO" id="GO:0008270">
    <property type="term" value="F:zinc ion binding"/>
    <property type="evidence" value="ECO:0007669"/>
    <property type="project" value="UniProtKB-KW"/>
</dbReference>
<keyword evidence="5" id="KW-0812">Transmembrane</keyword>
<proteinExistence type="predicted"/>
<evidence type="ECO:0000313" key="7">
    <source>
        <dbReference type="EMBL" id="KFE64469.1"/>
    </source>
</evidence>
<keyword evidence="1" id="KW-0479">Metal-binding</keyword>
<keyword evidence="3" id="KW-0862">Zinc</keyword>
<name>A0A085W9V6_9BACT</name>
<evidence type="ECO:0000256" key="5">
    <source>
        <dbReference type="SAM" id="Phobius"/>
    </source>
</evidence>
<gene>
    <name evidence="7" type="ORF">DB31_2263</name>
</gene>
<dbReference type="RefSeq" id="WP_044194668.1">
    <property type="nucleotide sequence ID" value="NZ_JMCB01000014.1"/>
</dbReference>
<sequence length="382" mass="43107">MAKRIRIIEGTWNCTSCDTKNIPARHKKCPTCNNPRELTGKESEFQFAGEDAATGRSLGESVTDERALEMANAGADWFCAYCGASNRGDQPICKNCKAERTDDSKALQEEEDPGLPPPRPQAPPPKKRSWGKIALGLFGGMFFCCGGTILYSIWSAIPHDTTGEITGTEWKRSIAQERFTPVTEEGWQDELRLESPRMPVNGSGEVAGVQNIRSCVSRQRTTRKVADGTQRVCENKTRKTQCGTEEKCRTRNKGNGFKEEICEDVPKYCSESYEDCHTETRYRNEPVYSQKCSYDTYLWKELAKRELSGRDGEPPRWPELVAGPADRLKRAEQYVIHVAYDKGEEKTKLEPKTEQEYLVWKKGQQVALTVTNGGEIKKIEPR</sequence>